<name>A0A9P6IH87_9FUNG</name>
<feature type="non-terminal residue" evidence="2">
    <location>
        <position position="223"/>
    </location>
</feature>
<feature type="compositionally biased region" description="Polar residues" evidence="1">
    <location>
        <begin position="187"/>
        <end position="207"/>
    </location>
</feature>
<dbReference type="EMBL" id="JAAAHW010011630">
    <property type="protein sequence ID" value="KAF9918641.1"/>
    <property type="molecule type" value="Genomic_DNA"/>
</dbReference>
<dbReference type="AlphaFoldDB" id="A0A9P6IH87"/>
<keyword evidence="3" id="KW-1185">Reference proteome</keyword>
<evidence type="ECO:0000256" key="1">
    <source>
        <dbReference type="SAM" id="MobiDB-lite"/>
    </source>
</evidence>
<proteinExistence type="predicted"/>
<evidence type="ECO:0000313" key="3">
    <source>
        <dbReference type="Proteomes" id="UP000749646"/>
    </source>
</evidence>
<dbReference type="Proteomes" id="UP000749646">
    <property type="component" value="Unassembled WGS sequence"/>
</dbReference>
<protein>
    <submittedName>
        <fullName evidence="2">Uncharacterized protein</fullName>
    </submittedName>
</protein>
<accession>A0A9P6IH87</accession>
<feature type="compositionally biased region" description="Polar residues" evidence="1">
    <location>
        <begin position="1"/>
        <end position="16"/>
    </location>
</feature>
<feature type="region of interest" description="Disordered" evidence="1">
    <location>
        <begin position="1"/>
        <end position="86"/>
    </location>
</feature>
<comment type="caution">
    <text evidence="2">The sequence shown here is derived from an EMBL/GenBank/DDBJ whole genome shotgun (WGS) entry which is preliminary data.</text>
</comment>
<reference evidence="2" key="1">
    <citation type="journal article" date="2020" name="Fungal Divers.">
        <title>Resolving the Mortierellaceae phylogeny through synthesis of multi-gene phylogenetics and phylogenomics.</title>
        <authorList>
            <person name="Vandepol N."/>
            <person name="Liber J."/>
            <person name="Desiro A."/>
            <person name="Na H."/>
            <person name="Kennedy M."/>
            <person name="Barry K."/>
            <person name="Grigoriev I.V."/>
            <person name="Miller A.N."/>
            <person name="O'Donnell K."/>
            <person name="Stajich J.E."/>
            <person name="Bonito G."/>
        </authorList>
    </citation>
    <scope>NUCLEOTIDE SEQUENCE</scope>
    <source>
        <strain evidence="2">MES-2147</strain>
    </source>
</reference>
<dbReference type="OrthoDB" id="445357at2759"/>
<feature type="compositionally biased region" description="Low complexity" evidence="1">
    <location>
        <begin position="31"/>
        <end position="44"/>
    </location>
</feature>
<organism evidence="2 3">
    <name type="scientific">Modicella reniformis</name>
    <dbReference type="NCBI Taxonomy" id="1440133"/>
    <lineage>
        <taxon>Eukaryota</taxon>
        <taxon>Fungi</taxon>
        <taxon>Fungi incertae sedis</taxon>
        <taxon>Mucoromycota</taxon>
        <taxon>Mortierellomycotina</taxon>
        <taxon>Mortierellomycetes</taxon>
        <taxon>Mortierellales</taxon>
        <taxon>Mortierellaceae</taxon>
        <taxon>Modicella</taxon>
    </lineage>
</organism>
<sequence length="223" mass="23024">MNQFPSGHSPAQSPLSPGNYGGDDYFSSRQISPGPASSPSGSSKIKSRPRTSTSGVRVSQGGIKALFGQGSSKNNRTSLDLKSETSINIVQPQQGLTATMMAASQTSNSSNFALPTPRKKKSLKTLSADISIITTASSPGVEADAQPGSSQAIALNKNLTPGLTLAERRAAAAAALVEGIHRRRSASESSTLAQKPGSVPSTPTSLIPPNLGLDSRRFVLPPN</sequence>
<gene>
    <name evidence="2" type="ORF">BGZ65_012451</name>
</gene>
<evidence type="ECO:0000313" key="2">
    <source>
        <dbReference type="EMBL" id="KAF9918641.1"/>
    </source>
</evidence>
<feature type="region of interest" description="Disordered" evidence="1">
    <location>
        <begin position="182"/>
        <end position="223"/>
    </location>
</feature>
<feature type="compositionally biased region" description="Polar residues" evidence="1">
    <location>
        <begin position="69"/>
        <end position="86"/>
    </location>
</feature>